<evidence type="ECO:0000313" key="2">
    <source>
        <dbReference type="Proteomes" id="UP000055048"/>
    </source>
</evidence>
<evidence type="ECO:0000313" key="1">
    <source>
        <dbReference type="EMBL" id="KRX48919.1"/>
    </source>
</evidence>
<dbReference type="Proteomes" id="UP000055048">
    <property type="component" value="Unassembled WGS sequence"/>
</dbReference>
<dbReference type="AlphaFoldDB" id="A0A0V0UDT7"/>
<accession>A0A0V0UDT7</accession>
<proteinExistence type="predicted"/>
<protein>
    <submittedName>
        <fullName evidence="1">Uncharacterized protein</fullName>
    </submittedName>
</protein>
<keyword evidence="2" id="KW-1185">Reference proteome</keyword>
<dbReference type="EMBL" id="JYDJ01000022">
    <property type="protein sequence ID" value="KRX48919.1"/>
    <property type="molecule type" value="Genomic_DNA"/>
</dbReference>
<gene>
    <name evidence="1" type="ORF">T05_9812</name>
</gene>
<organism evidence="1 2">
    <name type="scientific">Trichinella murrelli</name>
    <dbReference type="NCBI Taxonomy" id="144512"/>
    <lineage>
        <taxon>Eukaryota</taxon>
        <taxon>Metazoa</taxon>
        <taxon>Ecdysozoa</taxon>
        <taxon>Nematoda</taxon>
        <taxon>Enoplea</taxon>
        <taxon>Dorylaimia</taxon>
        <taxon>Trichinellida</taxon>
        <taxon>Trichinellidae</taxon>
        <taxon>Trichinella</taxon>
    </lineage>
</organism>
<name>A0A0V0UDT7_9BILA</name>
<comment type="caution">
    <text evidence="1">The sequence shown here is derived from an EMBL/GenBank/DDBJ whole genome shotgun (WGS) entry which is preliminary data.</text>
</comment>
<reference evidence="1 2" key="1">
    <citation type="submission" date="2015-01" db="EMBL/GenBank/DDBJ databases">
        <title>Evolution of Trichinella species and genotypes.</title>
        <authorList>
            <person name="Korhonen P.K."/>
            <person name="Edoardo P."/>
            <person name="Giuseppe L.R."/>
            <person name="Gasser R.B."/>
        </authorList>
    </citation>
    <scope>NUCLEOTIDE SEQUENCE [LARGE SCALE GENOMIC DNA]</scope>
    <source>
        <strain evidence="1">ISS417</strain>
    </source>
</reference>
<sequence>MVSRKLRSKEIITRYLMRACVSVRQNGDSHLQQVMQLVSQVYSKQQQLSDMNLGVPPHIREG</sequence>